<evidence type="ECO:0000256" key="2">
    <source>
        <dbReference type="ARBA" id="ARBA00008363"/>
    </source>
</evidence>
<dbReference type="PROSITE" id="PS50102">
    <property type="entry name" value="RRM"/>
    <property type="match status" value="2"/>
</dbReference>
<dbReference type="PANTHER" id="PTHR48030">
    <property type="entry name" value="SPLICING FACTOR 3B SUBUNIT 4"/>
    <property type="match status" value="1"/>
</dbReference>
<dbReference type="PANTHER" id="PTHR48030:SF3">
    <property type="entry name" value="SPLICING FACTOR 3B SUBUNIT 4"/>
    <property type="match status" value="1"/>
</dbReference>
<evidence type="ECO:0000313" key="8">
    <source>
        <dbReference type="EMBL" id="KAF0982198.1"/>
    </source>
</evidence>
<dbReference type="OMA" id="IVWELMI"/>
<feature type="domain" description="RRM" evidence="7">
    <location>
        <begin position="115"/>
        <end position="196"/>
    </location>
</feature>
<evidence type="ECO:0000256" key="6">
    <source>
        <dbReference type="PROSITE-ProRule" id="PRU00176"/>
    </source>
</evidence>
<dbReference type="VEuPathDB" id="AmoebaDB:FDP41_012059"/>
<dbReference type="VEuPathDB" id="AmoebaDB:NfTy_023650"/>
<dbReference type="SMART" id="SM00360">
    <property type="entry name" value="RRM"/>
    <property type="match status" value="2"/>
</dbReference>
<protein>
    <recommendedName>
        <fullName evidence="7">RRM domain-containing protein</fullName>
    </recommendedName>
</protein>
<sequence length="297" mass="33601">MATAAGMMSSSSAANVGAKYERNQEATIFVGNLDQQTDEELLWELFMQVGPVVDVKIPRDRITNTHSGYAFVEFKHEHDANYAIQVINQIKLFGRPMKLNRYDQDKSAKNLDVGANLWIGNLDPSINDESILKELFGRFGVMIQNTPRIQRDPETNESKGFAFVSYDNFESSDAAKMYMNGQYIGGRPIIVEYAFKPNSRERYGSEAERQLAANRPLTQQQQQMRLNHMQQQLQAQQMMALQQLQQQPQPGGGSVVFMIPTTTQQQVSPGMPVLIPQQPQLQPQYFIAANPNHPTMQ</sequence>
<keyword evidence="3" id="KW-0677">Repeat</keyword>
<dbReference type="GO" id="GO:0048026">
    <property type="term" value="P:positive regulation of mRNA splicing, via spliceosome"/>
    <property type="evidence" value="ECO:0007669"/>
    <property type="project" value="TreeGrafter"/>
</dbReference>
<dbReference type="GeneID" id="68119274"/>
<organism evidence="8 9">
    <name type="scientific">Naegleria fowleri</name>
    <name type="common">Brain eating amoeba</name>
    <dbReference type="NCBI Taxonomy" id="5763"/>
    <lineage>
        <taxon>Eukaryota</taxon>
        <taxon>Discoba</taxon>
        <taxon>Heterolobosea</taxon>
        <taxon>Tetramitia</taxon>
        <taxon>Eutetramitia</taxon>
        <taxon>Vahlkampfiidae</taxon>
        <taxon>Naegleria</taxon>
    </lineage>
</organism>
<dbReference type="InterPro" id="IPR035979">
    <property type="entry name" value="RBD_domain_sf"/>
</dbReference>
<dbReference type="Gene3D" id="3.30.70.330">
    <property type="match status" value="2"/>
</dbReference>
<dbReference type="GO" id="GO:0071011">
    <property type="term" value="C:precatalytic spliceosome"/>
    <property type="evidence" value="ECO:0007669"/>
    <property type="project" value="TreeGrafter"/>
</dbReference>
<dbReference type="GO" id="GO:0005730">
    <property type="term" value="C:nucleolus"/>
    <property type="evidence" value="ECO:0007669"/>
    <property type="project" value="TreeGrafter"/>
</dbReference>
<dbReference type="RefSeq" id="XP_044566911.1">
    <property type="nucleotide sequence ID" value="XM_044702537.1"/>
</dbReference>
<dbReference type="Pfam" id="PF00076">
    <property type="entry name" value="RRM_1"/>
    <property type="match status" value="2"/>
</dbReference>
<evidence type="ECO:0000256" key="4">
    <source>
        <dbReference type="ARBA" id="ARBA00022884"/>
    </source>
</evidence>
<reference evidence="8 9" key="1">
    <citation type="journal article" date="2019" name="Sci. Rep.">
        <title>Nanopore sequencing improves the draft genome of the human pathogenic amoeba Naegleria fowleri.</title>
        <authorList>
            <person name="Liechti N."/>
            <person name="Schurch N."/>
            <person name="Bruggmann R."/>
            <person name="Wittwer M."/>
        </authorList>
    </citation>
    <scope>NUCLEOTIDE SEQUENCE [LARGE SCALE GENOMIC DNA]</scope>
    <source>
        <strain evidence="8 9">ATCC 30894</strain>
    </source>
</reference>
<dbReference type="CDD" id="cd12334">
    <property type="entry name" value="RRM1_SF3B4"/>
    <property type="match status" value="1"/>
</dbReference>
<evidence type="ECO:0000256" key="5">
    <source>
        <dbReference type="ARBA" id="ARBA00023242"/>
    </source>
</evidence>
<keyword evidence="9" id="KW-1185">Reference proteome</keyword>
<evidence type="ECO:0000313" key="9">
    <source>
        <dbReference type="Proteomes" id="UP000444721"/>
    </source>
</evidence>
<comment type="caution">
    <text evidence="8">The sequence shown here is derived from an EMBL/GenBank/DDBJ whole genome shotgun (WGS) entry which is preliminary data.</text>
</comment>
<comment type="subcellular location">
    <subcellularLocation>
        <location evidence="1">Nucleus</location>
    </subcellularLocation>
</comment>
<keyword evidence="4 6" id="KW-0694">RNA-binding</keyword>
<name>A0A6A5C8Z9_NAEFO</name>
<dbReference type="InterPro" id="IPR012677">
    <property type="entry name" value="Nucleotide-bd_a/b_plait_sf"/>
</dbReference>
<proteinExistence type="inferred from homology"/>
<dbReference type="EMBL" id="VFQX01000012">
    <property type="protein sequence ID" value="KAF0982198.1"/>
    <property type="molecule type" value="Genomic_DNA"/>
</dbReference>
<evidence type="ECO:0000256" key="1">
    <source>
        <dbReference type="ARBA" id="ARBA00004123"/>
    </source>
</evidence>
<accession>A0A6A5C8Z9</accession>
<dbReference type="InterPro" id="IPR000504">
    <property type="entry name" value="RRM_dom"/>
</dbReference>
<dbReference type="InterPro" id="IPR052084">
    <property type="entry name" value="SF3B4_spliceosome_assoc"/>
</dbReference>
<dbReference type="GO" id="GO:0003723">
    <property type="term" value="F:RNA binding"/>
    <property type="evidence" value="ECO:0007669"/>
    <property type="project" value="UniProtKB-UniRule"/>
</dbReference>
<dbReference type="OrthoDB" id="10259687at2759"/>
<feature type="domain" description="RRM" evidence="7">
    <location>
        <begin position="26"/>
        <end position="104"/>
    </location>
</feature>
<evidence type="ECO:0000256" key="3">
    <source>
        <dbReference type="ARBA" id="ARBA00022737"/>
    </source>
</evidence>
<comment type="similarity">
    <text evidence="2">Belongs to the SF3B4 family.</text>
</comment>
<dbReference type="SUPFAM" id="SSF54928">
    <property type="entry name" value="RNA-binding domain, RBD"/>
    <property type="match status" value="1"/>
</dbReference>
<dbReference type="InterPro" id="IPR034158">
    <property type="entry name" value="SF3B4_RRM1"/>
</dbReference>
<dbReference type="Proteomes" id="UP000444721">
    <property type="component" value="Unassembled WGS sequence"/>
</dbReference>
<dbReference type="VEuPathDB" id="AmoebaDB:NF0080410"/>
<dbReference type="AlphaFoldDB" id="A0A6A5C8Z9"/>
<gene>
    <name evidence="8" type="ORF">FDP41_012059</name>
</gene>
<keyword evidence="5" id="KW-0539">Nucleus</keyword>
<dbReference type="FunFam" id="3.30.70.330:FF:000505">
    <property type="entry name" value="Splicing factor 3B subunit 4"/>
    <property type="match status" value="1"/>
</dbReference>
<evidence type="ECO:0000259" key="7">
    <source>
        <dbReference type="PROSITE" id="PS50102"/>
    </source>
</evidence>